<keyword evidence="1" id="KW-1133">Transmembrane helix</keyword>
<feature type="transmembrane region" description="Helical" evidence="1">
    <location>
        <begin position="12"/>
        <end position="35"/>
    </location>
</feature>
<keyword evidence="3" id="KW-1185">Reference proteome</keyword>
<name>A0ABS4G7D9_9CLOT</name>
<protein>
    <submittedName>
        <fullName evidence="2">Uncharacterized protein</fullName>
    </submittedName>
</protein>
<reference evidence="2 3" key="1">
    <citation type="submission" date="2021-03" db="EMBL/GenBank/DDBJ databases">
        <title>Genomic Encyclopedia of Type Strains, Phase IV (KMG-IV): sequencing the most valuable type-strain genomes for metagenomic binning, comparative biology and taxonomic classification.</title>
        <authorList>
            <person name="Goeker M."/>
        </authorList>
    </citation>
    <scope>NUCLEOTIDE SEQUENCE [LARGE SCALE GENOMIC DNA]</scope>
    <source>
        <strain evidence="2 3">DSM 6139</strain>
    </source>
</reference>
<feature type="transmembrane region" description="Helical" evidence="1">
    <location>
        <begin position="85"/>
        <end position="103"/>
    </location>
</feature>
<evidence type="ECO:0000256" key="1">
    <source>
        <dbReference type="SAM" id="Phobius"/>
    </source>
</evidence>
<evidence type="ECO:0000313" key="3">
    <source>
        <dbReference type="Proteomes" id="UP001519271"/>
    </source>
</evidence>
<comment type="caution">
    <text evidence="2">The sequence shown here is derived from an EMBL/GenBank/DDBJ whole genome shotgun (WGS) entry which is preliminary data.</text>
</comment>
<accession>A0ABS4G7D9</accession>
<keyword evidence="1" id="KW-0812">Transmembrane</keyword>
<proteinExistence type="predicted"/>
<gene>
    <name evidence="2" type="ORF">J2Z34_002678</name>
</gene>
<dbReference type="Proteomes" id="UP001519271">
    <property type="component" value="Unassembled WGS sequence"/>
</dbReference>
<keyword evidence="1" id="KW-0472">Membrane</keyword>
<feature type="transmembrane region" description="Helical" evidence="1">
    <location>
        <begin position="55"/>
        <end position="73"/>
    </location>
</feature>
<sequence>MVRMDRGTLNNLEFLDLLLTILCWVFVAVSTGVLILTTLTTYHFLYLQYFNNYDALQLSMFISQLLWGIRFMIDSKRWPKSKVYGMISLAMAAVSLFFFYSGVS</sequence>
<organism evidence="2 3">
    <name type="scientific">Youngiibacter multivorans</name>
    <dbReference type="NCBI Taxonomy" id="937251"/>
    <lineage>
        <taxon>Bacteria</taxon>
        <taxon>Bacillati</taxon>
        <taxon>Bacillota</taxon>
        <taxon>Clostridia</taxon>
        <taxon>Eubacteriales</taxon>
        <taxon>Clostridiaceae</taxon>
        <taxon>Youngiibacter</taxon>
    </lineage>
</organism>
<dbReference type="EMBL" id="JAGGKC010000025">
    <property type="protein sequence ID" value="MBP1920180.1"/>
    <property type="molecule type" value="Genomic_DNA"/>
</dbReference>
<evidence type="ECO:0000313" key="2">
    <source>
        <dbReference type="EMBL" id="MBP1920180.1"/>
    </source>
</evidence>